<proteinExistence type="predicted"/>
<reference evidence="2 3" key="1">
    <citation type="submission" date="2023-11" db="EMBL/GenBank/DDBJ databases">
        <title>MicrobeMod: A computational toolkit for identifying prokaryotic methylation and restriction-modification with nanopore sequencing.</title>
        <authorList>
            <person name="Crits-Christoph A."/>
            <person name="Kang S.C."/>
            <person name="Lee H."/>
            <person name="Ostrov N."/>
        </authorList>
    </citation>
    <scope>NUCLEOTIDE SEQUENCE [LARGE SCALE GENOMIC DNA]</scope>
    <source>
        <strain evidence="2 3">DSMZ 700</strain>
    </source>
</reference>
<organism evidence="2 3">
    <name type="scientific">Acidiphilium acidophilum</name>
    <name type="common">Thiobacillus acidophilus</name>
    <dbReference type="NCBI Taxonomy" id="76588"/>
    <lineage>
        <taxon>Bacteria</taxon>
        <taxon>Pseudomonadati</taxon>
        <taxon>Pseudomonadota</taxon>
        <taxon>Alphaproteobacteria</taxon>
        <taxon>Acetobacterales</taxon>
        <taxon>Acidocellaceae</taxon>
        <taxon>Acidiphilium</taxon>
    </lineage>
</organism>
<evidence type="ECO:0000313" key="3">
    <source>
        <dbReference type="Proteomes" id="UP001279553"/>
    </source>
</evidence>
<dbReference type="AlphaFoldDB" id="A0AAW9DKZ7"/>
<feature type="compositionally biased region" description="Pro residues" evidence="1">
    <location>
        <begin position="74"/>
        <end position="85"/>
    </location>
</feature>
<protein>
    <submittedName>
        <fullName evidence="2">Uncharacterized protein</fullName>
    </submittedName>
</protein>
<feature type="compositionally biased region" description="Polar residues" evidence="1">
    <location>
        <begin position="89"/>
        <end position="99"/>
    </location>
</feature>
<comment type="caution">
    <text evidence="2">The sequence shown here is derived from an EMBL/GenBank/DDBJ whole genome shotgun (WGS) entry which is preliminary data.</text>
</comment>
<gene>
    <name evidence="2" type="ORF">SIL87_01220</name>
</gene>
<sequence>MAFRSVREKVAAEIEAGATIKMIWQNHFGDQSPPLIGYRHFADLVSCEVTNSGSRGERTLGGKSLAPASGQTAKPPPAQAQPSPTPSSGQMITSGSPTEIKTRKFIDFGNLESTLDRWYPPKERNQLPEPASSSAPGLQSATASSNHAAASPATDQLKGSDQPHEPKHQPADGLIFSLDHPDHDTLFQPACNKPPE</sequence>
<feature type="compositionally biased region" description="Low complexity" evidence="1">
    <location>
        <begin position="140"/>
        <end position="153"/>
    </location>
</feature>
<evidence type="ECO:0000256" key="1">
    <source>
        <dbReference type="SAM" id="MobiDB-lite"/>
    </source>
</evidence>
<name>A0AAW9DKZ7_ACIAO</name>
<feature type="region of interest" description="Disordered" evidence="1">
    <location>
        <begin position="51"/>
        <end position="196"/>
    </location>
</feature>
<accession>A0AAW9DKZ7</accession>
<dbReference type="RefSeq" id="WP_319612468.1">
    <property type="nucleotide sequence ID" value="NZ_JAWXYB010000002.1"/>
</dbReference>
<evidence type="ECO:0000313" key="2">
    <source>
        <dbReference type="EMBL" id="MDX5929386.1"/>
    </source>
</evidence>
<feature type="compositionally biased region" description="Basic and acidic residues" evidence="1">
    <location>
        <begin position="161"/>
        <end position="170"/>
    </location>
</feature>
<dbReference type="EMBL" id="JAWXYB010000002">
    <property type="protein sequence ID" value="MDX5929386.1"/>
    <property type="molecule type" value="Genomic_DNA"/>
</dbReference>
<keyword evidence="3" id="KW-1185">Reference proteome</keyword>
<dbReference type="Proteomes" id="UP001279553">
    <property type="component" value="Unassembled WGS sequence"/>
</dbReference>